<protein>
    <submittedName>
        <fullName evidence="3">Multidrug/Oligosaccharidyl-lipid/Polysaccharide (MOP) Flippase Superfamily</fullName>
    </submittedName>
</protein>
<feature type="transmembrane region" description="Helical" evidence="2">
    <location>
        <begin position="329"/>
        <end position="349"/>
    </location>
</feature>
<keyword evidence="2" id="KW-0812">Transmembrane</keyword>
<feature type="transmembrane region" description="Helical" evidence="2">
    <location>
        <begin position="106"/>
        <end position="129"/>
    </location>
</feature>
<feature type="transmembrane region" description="Helical" evidence="2">
    <location>
        <begin position="369"/>
        <end position="394"/>
    </location>
</feature>
<evidence type="ECO:0000313" key="3">
    <source>
        <dbReference type="EMBL" id="OQR80801.1"/>
    </source>
</evidence>
<feature type="transmembrane region" description="Helical" evidence="2">
    <location>
        <begin position="205"/>
        <end position="229"/>
    </location>
</feature>
<proteinExistence type="inferred from homology"/>
<dbReference type="STRING" id="1202772.A0A1V9Y501"/>
<dbReference type="NCBIfam" id="TIGR00797">
    <property type="entry name" value="matE"/>
    <property type="match status" value="1"/>
</dbReference>
<dbReference type="GO" id="GO:0042910">
    <property type="term" value="F:xenobiotic transmembrane transporter activity"/>
    <property type="evidence" value="ECO:0007669"/>
    <property type="project" value="InterPro"/>
</dbReference>
<dbReference type="AlphaFoldDB" id="A0A1V9Y501"/>
<organism evidence="3 4">
    <name type="scientific">Achlya hypogyna</name>
    <name type="common">Oomycete</name>
    <name type="synonym">Protoachlya hypogyna</name>
    <dbReference type="NCBI Taxonomy" id="1202772"/>
    <lineage>
        <taxon>Eukaryota</taxon>
        <taxon>Sar</taxon>
        <taxon>Stramenopiles</taxon>
        <taxon>Oomycota</taxon>
        <taxon>Saprolegniomycetes</taxon>
        <taxon>Saprolegniales</taxon>
        <taxon>Achlyaceae</taxon>
        <taxon>Achlya</taxon>
    </lineage>
</organism>
<dbReference type="GO" id="GO:0015297">
    <property type="term" value="F:antiporter activity"/>
    <property type="evidence" value="ECO:0007669"/>
    <property type="project" value="InterPro"/>
</dbReference>
<name>A0A1V9Y501_ACHHY</name>
<dbReference type="GO" id="GO:0016020">
    <property type="term" value="C:membrane"/>
    <property type="evidence" value="ECO:0007669"/>
    <property type="project" value="InterPro"/>
</dbReference>
<keyword evidence="4" id="KW-1185">Reference proteome</keyword>
<feature type="transmembrane region" description="Helical" evidence="2">
    <location>
        <begin position="406"/>
        <end position="425"/>
    </location>
</feature>
<dbReference type="PANTHER" id="PTHR11206">
    <property type="entry name" value="MULTIDRUG RESISTANCE PROTEIN"/>
    <property type="match status" value="1"/>
</dbReference>
<comment type="caution">
    <text evidence="3">The sequence shown here is derived from an EMBL/GenBank/DDBJ whole genome shotgun (WGS) entry which is preliminary data.</text>
</comment>
<dbReference type="Pfam" id="PF01554">
    <property type="entry name" value="MatE"/>
    <property type="match status" value="2"/>
</dbReference>
<reference evidence="3 4" key="1">
    <citation type="journal article" date="2014" name="Genome Biol. Evol.">
        <title>The secreted proteins of Achlya hypogyna and Thraustotheca clavata identify the ancestral oomycete secretome and reveal gene acquisitions by horizontal gene transfer.</title>
        <authorList>
            <person name="Misner I."/>
            <person name="Blouin N."/>
            <person name="Leonard G."/>
            <person name="Richards T.A."/>
            <person name="Lane C.E."/>
        </authorList>
    </citation>
    <scope>NUCLEOTIDE SEQUENCE [LARGE SCALE GENOMIC DNA]</scope>
    <source>
        <strain evidence="3 4">ATCC 48635</strain>
    </source>
</reference>
<dbReference type="InterPro" id="IPR002528">
    <property type="entry name" value="MATE_fam"/>
</dbReference>
<dbReference type="OrthoDB" id="2126698at2759"/>
<keyword evidence="2" id="KW-0472">Membrane</keyword>
<feature type="transmembrane region" description="Helical" evidence="2">
    <location>
        <begin position="176"/>
        <end position="198"/>
    </location>
</feature>
<feature type="transmembrane region" description="Helical" evidence="2">
    <location>
        <begin position="150"/>
        <end position="170"/>
    </location>
</feature>
<accession>A0A1V9Y501</accession>
<evidence type="ECO:0000313" key="4">
    <source>
        <dbReference type="Proteomes" id="UP000243579"/>
    </source>
</evidence>
<feature type="transmembrane region" description="Helical" evidence="2">
    <location>
        <begin position="431"/>
        <end position="452"/>
    </location>
</feature>
<gene>
    <name evidence="3" type="ORF">ACHHYP_17158</name>
</gene>
<keyword evidence="2" id="KW-1133">Transmembrane helix</keyword>
<evidence type="ECO:0000256" key="2">
    <source>
        <dbReference type="SAM" id="Phobius"/>
    </source>
</evidence>
<evidence type="ECO:0000256" key="1">
    <source>
        <dbReference type="ARBA" id="ARBA00010199"/>
    </source>
</evidence>
<sequence>MGVESLAETSPLVARDAHVRTEAWHLVRLGLPLVLQQVVDVTPQVLIVMLISHLNNGMSKELMAASSLCGLFYRLSARSVVTGISTAMSTMSAQAHGAGKPWEIGLYFQAGVLVLGLCYVPLCILLLSCTDILVFMGQVPSVAETAGRMMYFNLPALPFFALYMLQSNLVQGQNRVLPLVFVDLAGQACMIGTAYVLMYHTSLGIVGVVAAGAVTEVLKCTALFSYIAWSGLLSEDWQGWDIAAAWRLVPGFAKLGAAGAVVTMCMAYSKYAITILAGRLPDGAAAISASAGYDLLVACFSMVVQGLSLAGCIRIGNALGANDAPRAKAIARLVLGLAAVWGLVAGAFMCLFRDLYLAIYMKDPSVRDLASTLILTAAPFQMATAVLTTLLAVLQGCGLQSMGAKMSFTAYAIIGIPLGAVLAFVNHSDIAGLWLGVLLGVTTVAIAGLIWIARLDWDHMAADAKERTQDATFQRKL</sequence>
<dbReference type="Proteomes" id="UP000243579">
    <property type="component" value="Unassembled WGS sequence"/>
</dbReference>
<comment type="similarity">
    <text evidence="1">Belongs to the multi antimicrobial extrusion (MATE) (TC 2.A.66.1) family.</text>
</comment>
<dbReference type="EMBL" id="JNBR01002870">
    <property type="protein sequence ID" value="OQR80801.1"/>
    <property type="molecule type" value="Genomic_DNA"/>
</dbReference>